<proteinExistence type="predicted"/>
<name>I0YRD8_COCSC</name>
<organism evidence="2 3">
    <name type="scientific">Coccomyxa subellipsoidea (strain C-169)</name>
    <name type="common">Green microalga</name>
    <dbReference type="NCBI Taxonomy" id="574566"/>
    <lineage>
        <taxon>Eukaryota</taxon>
        <taxon>Viridiplantae</taxon>
        <taxon>Chlorophyta</taxon>
        <taxon>core chlorophytes</taxon>
        <taxon>Trebouxiophyceae</taxon>
        <taxon>Trebouxiophyceae incertae sedis</taxon>
        <taxon>Coccomyxaceae</taxon>
        <taxon>Coccomyxa</taxon>
        <taxon>Coccomyxa subellipsoidea</taxon>
    </lineage>
</organism>
<dbReference type="OrthoDB" id="10449763at2759"/>
<evidence type="ECO:0000313" key="3">
    <source>
        <dbReference type="Proteomes" id="UP000007264"/>
    </source>
</evidence>
<feature type="compositionally biased region" description="Gly residues" evidence="1">
    <location>
        <begin position="110"/>
        <end position="119"/>
    </location>
</feature>
<feature type="region of interest" description="Disordered" evidence="1">
    <location>
        <begin position="51"/>
        <end position="129"/>
    </location>
</feature>
<evidence type="ECO:0000256" key="1">
    <source>
        <dbReference type="SAM" id="MobiDB-lite"/>
    </source>
</evidence>
<comment type="caution">
    <text evidence="2">The sequence shown here is derived from an EMBL/GenBank/DDBJ whole genome shotgun (WGS) entry which is preliminary data.</text>
</comment>
<sequence length="263" mass="28385">MSEGRGRHGRGDIGSFHPERAGWHRGGRHPGGFPNDNPFMHHVGHIGAHGALDPQHQLPMPPQQHHMDDGHVPGFHGHQAMQGDGPAMSDSGHLGQHPGSGPHRGRGRGWGRGGSGSGGLQPFRRGQAGLDPAVLERRRKSTAAIIARQLAHVHVSESLAGQKGFLHYQRSSSALDDPPEAATRKGLPEEEVIKHCLMYSAVASEENVSSGVRAHDPLDAFELCLDDYTMSADAEEYSRTPGMSVALQTSKFGTFLAPRVWEF</sequence>
<protein>
    <submittedName>
        <fullName evidence="2">Uncharacterized protein</fullName>
    </submittedName>
</protein>
<dbReference type="RefSeq" id="XP_005645501.1">
    <property type="nucleotide sequence ID" value="XM_005645444.1"/>
</dbReference>
<feature type="region of interest" description="Disordered" evidence="1">
    <location>
        <begin position="1"/>
        <end position="36"/>
    </location>
</feature>
<dbReference type="GeneID" id="17038936"/>
<keyword evidence="3" id="KW-1185">Reference proteome</keyword>
<reference evidence="2 3" key="1">
    <citation type="journal article" date="2012" name="Genome Biol.">
        <title>The genome of the polar eukaryotic microalga coccomyxa subellipsoidea reveals traits of cold adaptation.</title>
        <authorList>
            <person name="Blanc G."/>
            <person name="Agarkova I."/>
            <person name="Grimwood J."/>
            <person name="Kuo A."/>
            <person name="Brueggeman A."/>
            <person name="Dunigan D."/>
            <person name="Gurnon J."/>
            <person name="Ladunga I."/>
            <person name="Lindquist E."/>
            <person name="Lucas S."/>
            <person name="Pangilinan J."/>
            <person name="Proschold T."/>
            <person name="Salamov A."/>
            <person name="Schmutz J."/>
            <person name="Weeks D."/>
            <person name="Yamada T."/>
            <person name="Claverie J.M."/>
            <person name="Grigoriev I."/>
            <person name="Van Etten J."/>
            <person name="Lomsadze A."/>
            <person name="Borodovsky M."/>
        </authorList>
    </citation>
    <scope>NUCLEOTIDE SEQUENCE [LARGE SCALE GENOMIC DNA]</scope>
    <source>
        <strain evidence="2 3">C-169</strain>
    </source>
</reference>
<evidence type="ECO:0000313" key="2">
    <source>
        <dbReference type="EMBL" id="EIE20957.1"/>
    </source>
</evidence>
<dbReference type="AlphaFoldDB" id="I0YRD8"/>
<gene>
    <name evidence="2" type="ORF">COCSUDRAFT_54298</name>
</gene>
<dbReference type="KEGG" id="csl:COCSUDRAFT_54298"/>
<feature type="compositionally biased region" description="Basic and acidic residues" evidence="1">
    <location>
        <begin position="1"/>
        <end position="22"/>
    </location>
</feature>
<dbReference type="EMBL" id="AGSI01000014">
    <property type="protein sequence ID" value="EIE20957.1"/>
    <property type="molecule type" value="Genomic_DNA"/>
</dbReference>
<dbReference type="Proteomes" id="UP000007264">
    <property type="component" value="Unassembled WGS sequence"/>
</dbReference>
<accession>I0YRD8</accession>